<dbReference type="InterPro" id="IPR011993">
    <property type="entry name" value="PH-like_dom_sf"/>
</dbReference>
<dbReference type="SUPFAM" id="SSF50729">
    <property type="entry name" value="PH domain-like"/>
    <property type="match status" value="2"/>
</dbReference>
<comment type="caution">
    <text evidence="4">The sequence shown here is derived from an EMBL/GenBank/DDBJ whole genome shotgun (WGS) entry which is preliminary data.</text>
</comment>
<feature type="compositionally biased region" description="Polar residues" evidence="1">
    <location>
        <begin position="471"/>
        <end position="484"/>
    </location>
</feature>
<evidence type="ECO:0008006" key="6">
    <source>
        <dbReference type="Google" id="ProtNLM"/>
    </source>
</evidence>
<feature type="domain" description="PH" evidence="2">
    <location>
        <begin position="5"/>
        <end position="113"/>
    </location>
</feature>
<dbReference type="InterPro" id="IPR002404">
    <property type="entry name" value="IRS_PTB"/>
</dbReference>
<dbReference type="GO" id="GO:0043410">
    <property type="term" value="P:positive regulation of MAPK cascade"/>
    <property type="evidence" value="ECO:0007669"/>
    <property type="project" value="TreeGrafter"/>
</dbReference>
<feature type="region of interest" description="Disordered" evidence="1">
    <location>
        <begin position="257"/>
        <end position="489"/>
    </location>
</feature>
<reference evidence="4 5" key="1">
    <citation type="submission" date="2018-04" db="EMBL/GenBank/DDBJ databases">
        <title>The genome of golden apple snail Pomacea canaliculata provides insight into stress tolerance and invasive adaptation.</title>
        <authorList>
            <person name="Liu C."/>
            <person name="Liu B."/>
            <person name="Ren Y."/>
            <person name="Zhang Y."/>
            <person name="Wang H."/>
            <person name="Li S."/>
            <person name="Jiang F."/>
            <person name="Yin L."/>
            <person name="Zhang G."/>
            <person name="Qian W."/>
            <person name="Fan W."/>
        </authorList>
    </citation>
    <scope>NUCLEOTIDE SEQUENCE [LARGE SCALE GENOMIC DNA]</scope>
    <source>
        <strain evidence="4">SZHN2017</strain>
        <tissue evidence="4">Muscle</tissue>
    </source>
</reference>
<name>A0A2T7PAU0_POMCA</name>
<dbReference type="Proteomes" id="UP000245119">
    <property type="component" value="Linkage Group LG5"/>
</dbReference>
<protein>
    <recommendedName>
        <fullName evidence="6">IRS-type PTB domain-containing protein</fullName>
    </recommendedName>
</protein>
<dbReference type="SMART" id="SM00310">
    <property type="entry name" value="PTBI"/>
    <property type="match status" value="1"/>
</dbReference>
<dbReference type="PROSITE" id="PS51064">
    <property type="entry name" value="IRS_PTB"/>
    <property type="match status" value="1"/>
</dbReference>
<dbReference type="InterPro" id="IPR001849">
    <property type="entry name" value="PH_domain"/>
</dbReference>
<organism evidence="4 5">
    <name type="scientific">Pomacea canaliculata</name>
    <name type="common">Golden apple snail</name>
    <dbReference type="NCBI Taxonomy" id="400727"/>
    <lineage>
        <taxon>Eukaryota</taxon>
        <taxon>Metazoa</taxon>
        <taxon>Spiralia</taxon>
        <taxon>Lophotrochozoa</taxon>
        <taxon>Mollusca</taxon>
        <taxon>Gastropoda</taxon>
        <taxon>Caenogastropoda</taxon>
        <taxon>Architaenioglossa</taxon>
        <taxon>Ampullarioidea</taxon>
        <taxon>Ampullariidae</taxon>
        <taxon>Pomacea</taxon>
    </lineage>
</organism>
<proteinExistence type="predicted"/>
<evidence type="ECO:0000259" key="3">
    <source>
        <dbReference type="PROSITE" id="PS51064"/>
    </source>
</evidence>
<evidence type="ECO:0000256" key="1">
    <source>
        <dbReference type="SAM" id="MobiDB-lite"/>
    </source>
</evidence>
<dbReference type="PANTHER" id="PTHR21258:SF62">
    <property type="entry name" value="INSULIN RECEPTOR SUBSTRATE 1"/>
    <property type="match status" value="1"/>
</dbReference>
<dbReference type="PANTHER" id="PTHR21258">
    <property type="entry name" value="DOCKING PROTEIN RELATED"/>
    <property type="match status" value="1"/>
</dbReference>
<dbReference type="SMART" id="SM00233">
    <property type="entry name" value="PH"/>
    <property type="match status" value="1"/>
</dbReference>
<dbReference type="InterPro" id="IPR050996">
    <property type="entry name" value="Docking_Protein_DOK"/>
</dbReference>
<dbReference type="GO" id="GO:0005737">
    <property type="term" value="C:cytoplasm"/>
    <property type="evidence" value="ECO:0007669"/>
    <property type="project" value="TreeGrafter"/>
</dbReference>
<feature type="compositionally biased region" description="Polar residues" evidence="1">
    <location>
        <begin position="261"/>
        <end position="284"/>
    </location>
</feature>
<dbReference type="STRING" id="400727.A0A2T7PAU0"/>
<feature type="compositionally biased region" description="Low complexity" evidence="1">
    <location>
        <begin position="381"/>
        <end position="395"/>
    </location>
</feature>
<evidence type="ECO:0000259" key="2">
    <source>
        <dbReference type="PROSITE" id="PS50003"/>
    </source>
</evidence>
<accession>A0A2T7PAU0</accession>
<dbReference type="OrthoDB" id="6243387at2759"/>
<feature type="domain" description="IRS-type PTB" evidence="3">
    <location>
        <begin position="149"/>
        <end position="253"/>
    </location>
</feature>
<dbReference type="Pfam" id="PF00169">
    <property type="entry name" value="PH"/>
    <property type="match status" value="1"/>
</dbReference>
<dbReference type="AlphaFoldDB" id="A0A2T7PAU0"/>
<dbReference type="EMBL" id="PZQS01000005">
    <property type="protein sequence ID" value="PVD30527.1"/>
    <property type="molecule type" value="Genomic_DNA"/>
</dbReference>
<evidence type="ECO:0000313" key="5">
    <source>
        <dbReference type="Proteomes" id="UP000245119"/>
    </source>
</evidence>
<dbReference type="PROSITE" id="PS50003">
    <property type="entry name" value="PH_DOMAIN"/>
    <property type="match status" value="1"/>
</dbReference>
<feature type="compositionally biased region" description="Basic and acidic residues" evidence="1">
    <location>
        <begin position="403"/>
        <end position="470"/>
    </location>
</feature>
<dbReference type="GO" id="GO:0007169">
    <property type="term" value="P:cell surface receptor protein tyrosine kinase signaling pathway"/>
    <property type="evidence" value="ECO:0007669"/>
    <property type="project" value="TreeGrafter"/>
</dbReference>
<dbReference type="GO" id="GO:0007265">
    <property type="term" value="P:Ras protein signal transduction"/>
    <property type="evidence" value="ECO:0007669"/>
    <property type="project" value="TreeGrafter"/>
</dbReference>
<dbReference type="SMART" id="SM01244">
    <property type="entry name" value="IRS"/>
    <property type="match status" value="1"/>
</dbReference>
<keyword evidence="5" id="KW-1185">Reference proteome</keyword>
<sequence length="703" mass="78777">MGGKSEIKRGKLSVKIRGLIKDKHLPEKWVVLYDGSSDQKLPRLELFDKEEPPASSKASRVIILENVKWVDKSFMSKEQPYFELSIRREKHYFLAESESEKETWVSVLCIVCNELAKQRANEIDLSYVENSETGHDVMSDNTLYDTSEKALQFKISIDPTKASEANNLRGNYLLMPTQDSLQLLESTGQKCICDWQYRQIRKFGKSKQCFRMEVGRTSSTGEGEFVFFTVDGESIVHFITMYTRLLQQRDLQKKEVARQTAEASGQNFNSTLQPTPAASSFSTVESRKEVSGNESPGISPYPPPVRPRSCTVDPQGPARPNPVDDKAEKGKTRTSSGKGPSAEVKIYETSSGLTAPLVPELHSELQKKMKGQKSGEGQDRTSVTSSASPNTTNSTGISWPEPGDSKDYDTDERANDHTAINKEKKRSEKESKKKREKEEKAAEARKKKEIKEQKEKDKKSKKDKGHEKVQPSKSLPTKEPSNVPFSDGHIYDEPEVLVIQRSSGKQQAHVKADLVSQPADLCSETANISKSVLQDSEGNSLYASPIKPDRDAWKVHARPDSAAIHQEDYNQIRIAYASQRQHSEPRPAIPPYLSAGCSEAEVYDHLGNFDSQSNQKLAHAEGIYGLASAVQTVKPKLPPPMLLASLEVNMKRLMSHRCLQAVDVHHKIHQDFCAMPMRSQKQFSLLLELNIQRTETALRSTAI</sequence>
<evidence type="ECO:0000313" key="4">
    <source>
        <dbReference type="EMBL" id="PVD30527.1"/>
    </source>
</evidence>
<dbReference type="Gene3D" id="2.30.29.30">
    <property type="entry name" value="Pleckstrin-homology domain (PH domain)/Phosphotyrosine-binding domain (PTB)"/>
    <property type="match status" value="2"/>
</dbReference>
<dbReference type="Pfam" id="PF02174">
    <property type="entry name" value="IRS"/>
    <property type="match status" value="1"/>
</dbReference>
<gene>
    <name evidence="4" type="ORF">C0Q70_09794</name>
</gene>
<feature type="compositionally biased region" description="Basic and acidic residues" evidence="1">
    <location>
        <begin position="322"/>
        <end position="331"/>
    </location>
</feature>